<feature type="region of interest" description="Disordered" evidence="8">
    <location>
        <begin position="1"/>
        <end position="20"/>
    </location>
</feature>
<dbReference type="InParanoid" id="A0A1V9XJX1"/>
<dbReference type="FunCoup" id="A0A1V9XJX1">
    <property type="interactions" value="1236"/>
</dbReference>
<evidence type="ECO:0000313" key="9">
    <source>
        <dbReference type="EMBL" id="OQR73693.1"/>
    </source>
</evidence>
<keyword evidence="4" id="KW-0967">Endosome</keyword>
<evidence type="ECO:0000256" key="6">
    <source>
        <dbReference type="ARBA" id="ARBA00023136"/>
    </source>
</evidence>
<evidence type="ECO:0000256" key="3">
    <source>
        <dbReference type="ARBA" id="ARBA00022448"/>
    </source>
</evidence>
<keyword evidence="10" id="KW-1185">Reference proteome</keyword>
<feature type="coiled-coil region" evidence="7">
    <location>
        <begin position="21"/>
        <end position="95"/>
    </location>
</feature>
<feature type="compositionally biased region" description="Basic and acidic residues" evidence="8">
    <location>
        <begin position="211"/>
        <end position="222"/>
    </location>
</feature>
<dbReference type="GO" id="GO:0000815">
    <property type="term" value="C:ESCRT III complex"/>
    <property type="evidence" value="ECO:0007669"/>
    <property type="project" value="TreeGrafter"/>
</dbReference>
<comment type="similarity">
    <text evidence="2">Belongs to the SNF7 family.</text>
</comment>
<evidence type="ECO:0000256" key="7">
    <source>
        <dbReference type="SAM" id="Coils"/>
    </source>
</evidence>
<evidence type="ECO:0000256" key="5">
    <source>
        <dbReference type="ARBA" id="ARBA00022927"/>
    </source>
</evidence>
<dbReference type="PANTHER" id="PTHR22761">
    <property type="entry name" value="CHARGED MULTIVESICULAR BODY PROTEIN"/>
    <property type="match status" value="1"/>
</dbReference>
<feature type="region of interest" description="Disordered" evidence="8">
    <location>
        <begin position="209"/>
        <end position="228"/>
    </location>
</feature>
<comment type="subcellular location">
    <subcellularLocation>
        <location evidence="1">Endosome membrane</location>
    </subcellularLocation>
</comment>
<keyword evidence="3" id="KW-0813">Transport</keyword>
<keyword evidence="6" id="KW-0472">Membrane</keyword>
<proteinExistence type="inferred from homology"/>
<dbReference type="Proteomes" id="UP000192247">
    <property type="component" value="Unassembled WGS sequence"/>
</dbReference>
<evidence type="ECO:0000256" key="4">
    <source>
        <dbReference type="ARBA" id="ARBA00022753"/>
    </source>
</evidence>
<organism evidence="9 10">
    <name type="scientific">Tropilaelaps mercedesae</name>
    <dbReference type="NCBI Taxonomy" id="418985"/>
    <lineage>
        <taxon>Eukaryota</taxon>
        <taxon>Metazoa</taxon>
        <taxon>Ecdysozoa</taxon>
        <taxon>Arthropoda</taxon>
        <taxon>Chelicerata</taxon>
        <taxon>Arachnida</taxon>
        <taxon>Acari</taxon>
        <taxon>Parasitiformes</taxon>
        <taxon>Mesostigmata</taxon>
        <taxon>Gamasina</taxon>
        <taxon>Dermanyssoidea</taxon>
        <taxon>Laelapidae</taxon>
        <taxon>Tropilaelaps</taxon>
    </lineage>
</organism>
<dbReference type="GO" id="GO:0015031">
    <property type="term" value="P:protein transport"/>
    <property type="evidence" value="ECO:0007669"/>
    <property type="project" value="UniProtKB-KW"/>
</dbReference>
<evidence type="ECO:0000313" key="10">
    <source>
        <dbReference type="Proteomes" id="UP000192247"/>
    </source>
</evidence>
<keyword evidence="5" id="KW-0653">Protein transport</keyword>
<name>A0A1V9XJX1_9ACAR</name>
<dbReference type="EMBL" id="MNPL01009507">
    <property type="protein sequence ID" value="OQR73693.1"/>
    <property type="molecule type" value="Genomic_DNA"/>
</dbReference>
<sequence length="228" mass="26142">MGNLFSRTKSPKKAPSRVTEQDRIVLQMKQQRDQLRQYRKQLETRLEKERLVASRLVKEGKKDRALVILKRNKYMEKMIEKTENHLETIEKLTQDVEWAQIEVNVVHNLKQGNEALKSLTVLMNIDDVEKILDETRDAAELQKEITDLIIGVAPEIDLDDNALLLELDELIGAKRPAAELSELEKIPKLPELPETDIVAAVRDQTVASKNHRVEKEGVRDEGPQMVPA</sequence>
<dbReference type="GO" id="GO:0005771">
    <property type="term" value="C:multivesicular body"/>
    <property type="evidence" value="ECO:0007669"/>
    <property type="project" value="TreeGrafter"/>
</dbReference>
<protein>
    <submittedName>
        <fullName evidence="9">Charged multivesicular body protein 6-like</fullName>
    </submittedName>
</protein>
<reference evidence="9 10" key="1">
    <citation type="journal article" date="2017" name="Gigascience">
        <title>Draft genome of the honey bee ectoparasitic mite, Tropilaelaps mercedesae, is shaped by the parasitic life history.</title>
        <authorList>
            <person name="Dong X."/>
            <person name="Armstrong S.D."/>
            <person name="Xia D."/>
            <person name="Makepeace B.L."/>
            <person name="Darby A.C."/>
            <person name="Kadowaki T."/>
        </authorList>
    </citation>
    <scope>NUCLEOTIDE SEQUENCE [LARGE SCALE GENOMIC DNA]</scope>
    <source>
        <strain evidence="9">Wuxi-XJTLU</strain>
    </source>
</reference>
<dbReference type="STRING" id="418985.A0A1V9XJX1"/>
<evidence type="ECO:0000256" key="2">
    <source>
        <dbReference type="ARBA" id="ARBA00006190"/>
    </source>
</evidence>
<dbReference type="OrthoDB" id="441172at2759"/>
<gene>
    <name evidence="9" type="ORF">BIW11_09580</name>
</gene>
<dbReference type="GO" id="GO:0032511">
    <property type="term" value="P:late endosome to vacuole transport via multivesicular body sorting pathway"/>
    <property type="evidence" value="ECO:0007669"/>
    <property type="project" value="TreeGrafter"/>
</dbReference>
<accession>A0A1V9XJX1</accession>
<comment type="caution">
    <text evidence="9">The sequence shown here is derived from an EMBL/GenBank/DDBJ whole genome shotgun (WGS) entry which is preliminary data.</text>
</comment>
<dbReference type="Pfam" id="PF03357">
    <property type="entry name" value="Snf7"/>
    <property type="match status" value="1"/>
</dbReference>
<dbReference type="InterPro" id="IPR005024">
    <property type="entry name" value="Snf7_fam"/>
</dbReference>
<keyword evidence="7" id="KW-0175">Coiled coil</keyword>
<dbReference type="PANTHER" id="PTHR22761:SF5">
    <property type="entry name" value="CHARGED MULTIVESICULAR BODY PROTEIN 6"/>
    <property type="match status" value="1"/>
</dbReference>
<evidence type="ECO:0000256" key="1">
    <source>
        <dbReference type="ARBA" id="ARBA00004608"/>
    </source>
</evidence>
<evidence type="ECO:0000256" key="8">
    <source>
        <dbReference type="SAM" id="MobiDB-lite"/>
    </source>
</evidence>
<dbReference type="AlphaFoldDB" id="A0A1V9XJX1"/>
<dbReference type="GO" id="GO:0006900">
    <property type="term" value="P:vesicle budding from membrane"/>
    <property type="evidence" value="ECO:0007669"/>
    <property type="project" value="TreeGrafter"/>
</dbReference>